<proteinExistence type="predicted"/>
<keyword evidence="2" id="KW-1185">Reference proteome</keyword>
<sequence>MKNLDARLVLLEAPFVQTGPVLLAIDDPQTPEQDARIKEAEAAGLTVILVTALELSL</sequence>
<evidence type="ECO:0000313" key="2">
    <source>
        <dbReference type="Proteomes" id="UP000529637"/>
    </source>
</evidence>
<dbReference type="AlphaFoldDB" id="A0A7Y6TX53"/>
<dbReference type="EMBL" id="JABWMJ010000006">
    <property type="protein sequence ID" value="NUZ06737.1"/>
    <property type="molecule type" value="Genomic_DNA"/>
</dbReference>
<name>A0A7Y6TX53_9BURK</name>
<gene>
    <name evidence="1" type="ORF">HQN59_13290</name>
</gene>
<reference evidence="1 2" key="1">
    <citation type="submission" date="2020-06" db="EMBL/GenBank/DDBJ databases">
        <title>Schlegella sp. ID0723 isolated from air conditioner.</title>
        <authorList>
            <person name="Kim D.Y."/>
            <person name="Kim D.-U."/>
        </authorList>
    </citation>
    <scope>NUCLEOTIDE SEQUENCE [LARGE SCALE GENOMIC DNA]</scope>
    <source>
        <strain evidence="1 2">ID0723</strain>
    </source>
</reference>
<protein>
    <submittedName>
        <fullName evidence="1">Uncharacterized protein</fullName>
    </submittedName>
</protein>
<dbReference type="Proteomes" id="UP000529637">
    <property type="component" value="Unassembled WGS sequence"/>
</dbReference>
<evidence type="ECO:0000313" key="1">
    <source>
        <dbReference type="EMBL" id="NUZ06737.1"/>
    </source>
</evidence>
<organism evidence="1 2">
    <name type="scientific">Piscinibacter koreensis</name>
    <dbReference type="NCBI Taxonomy" id="2742824"/>
    <lineage>
        <taxon>Bacteria</taxon>
        <taxon>Pseudomonadati</taxon>
        <taxon>Pseudomonadota</taxon>
        <taxon>Betaproteobacteria</taxon>
        <taxon>Burkholderiales</taxon>
        <taxon>Sphaerotilaceae</taxon>
        <taxon>Piscinibacter</taxon>
    </lineage>
</organism>
<accession>A0A7Y6TX53</accession>
<dbReference type="RefSeq" id="WP_176069600.1">
    <property type="nucleotide sequence ID" value="NZ_JABWMJ010000006.1"/>
</dbReference>
<comment type="caution">
    <text evidence="1">The sequence shown here is derived from an EMBL/GenBank/DDBJ whole genome shotgun (WGS) entry which is preliminary data.</text>
</comment>